<evidence type="ECO:0000313" key="4">
    <source>
        <dbReference type="EMBL" id="CAM0151380.1"/>
    </source>
</evidence>
<evidence type="ECO:0000313" key="2">
    <source>
        <dbReference type="EMBL" id="CAL4989735.1"/>
    </source>
</evidence>
<dbReference type="Proteomes" id="UP001497457">
    <property type="component" value="Chromosome 23rd"/>
</dbReference>
<feature type="domain" description="DUF6598" evidence="1">
    <location>
        <begin position="155"/>
        <end position="344"/>
    </location>
</feature>
<dbReference type="Proteomes" id="UP001497457">
    <property type="component" value="Unassembled WGS sequence"/>
</dbReference>
<proteinExistence type="predicted"/>
<dbReference type="EMBL" id="CAXIPR030000484">
    <property type="protein sequence ID" value="CAM0146107.1"/>
    <property type="molecule type" value="Genomic_DNA"/>
</dbReference>
<dbReference type="AlphaFoldDB" id="A0ABC9GXM4"/>
<keyword evidence="5" id="KW-1185">Reference proteome</keyword>
<accession>A0ABC9GXM4</accession>
<sequence length="409" mass="46268">MAPPVAELLCPSTGVHCSDLGFASALGPEYSPPVGEEDDQDLSAAKTTDRVNVEDDPVDYEITCPGQNFTVAQEEEISLNWIERWCDLCMKFSDSCDAIRRQGGQNAPTPPGPLKVLPETTYSCITRGYCYHREYMTNDNSQTKSVLGFQMPQQMMQVFSLRLSSYKSKSYPIGIYGIFAIRDDLEPLRNYVFNRSRDNPVMIHQDSLALPLCSPCRGMYVLDRALLEVDLWVKREGDGSTDEQLLSVYVEIDSGSNLDEMFTGRIHSEDCTLDMDYMFLAEGVEAVIQVFTVVGSPDLVRFIASSSCFDKEIVIFEGKCVEKGELFTHTVAVMAEEKLSIRLEWKNSLLEWTFQDGALGALSSPDDDNIPFYVRVFFSPKNLERRPSRYRAWKERCRNKGRKLPLVDC</sequence>
<dbReference type="EMBL" id="CAXIPR030004510">
    <property type="protein sequence ID" value="CAM0151380.1"/>
    <property type="molecule type" value="Genomic_DNA"/>
</dbReference>
<protein>
    <recommendedName>
        <fullName evidence="1">DUF6598 domain-containing protein</fullName>
    </recommendedName>
</protein>
<dbReference type="PANTHER" id="PTHR33065:SF117">
    <property type="entry name" value="OS01G0590200 PROTEIN"/>
    <property type="match status" value="1"/>
</dbReference>
<dbReference type="InterPro" id="IPR046533">
    <property type="entry name" value="DUF6598"/>
</dbReference>
<dbReference type="Pfam" id="PF20241">
    <property type="entry name" value="DUF6598"/>
    <property type="match status" value="1"/>
</dbReference>
<evidence type="ECO:0000259" key="1">
    <source>
        <dbReference type="Pfam" id="PF20241"/>
    </source>
</evidence>
<gene>
    <name evidence="3" type="ORF">URODEC1_LOCUS119739</name>
    <name evidence="4" type="ORF">URODEC1_LOCUS124335</name>
    <name evidence="2" type="ORF">URODEC1_LOCUS59880</name>
</gene>
<name>A0ABC9GXM4_9POAL</name>
<organism evidence="3 5">
    <name type="scientific">Urochloa decumbens</name>
    <dbReference type="NCBI Taxonomy" id="240449"/>
    <lineage>
        <taxon>Eukaryota</taxon>
        <taxon>Viridiplantae</taxon>
        <taxon>Streptophyta</taxon>
        <taxon>Embryophyta</taxon>
        <taxon>Tracheophyta</taxon>
        <taxon>Spermatophyta</taxon>
        <taxon>Magnoliopsida</taxon>
        <taxon>Liliopsida</taxon>
        <taxon>Poales</taxon>
        <taxon>Poaceae</taxon>
        <taxon>PACMAD clade</taxon>
        <taxon>Panicoideae</taxon>
        <taxon>Panicodae</taxon>
        <taxon>Paniceae</taxon>
        <taxon>Melinidinae</taxon>
        <taxon>Urochloa</taxon>
    </lineage>
</organism>
<evidence type="ECO:0000313" key="3">
    <source>
        <dbReference type="EMBL" id="CAM0146107.1"/>
    </source>
</evidence>
<dbReference type="EMBL" id="OZ075133">
    <property type="protein sequence ID" value="CAL4989735.1"/>
    <property type="molecule type" value="Genomic_DNA"/>
</dbReference>
<reference evidence="3 5" key="1">
    <citation type="submission" date="2024-10" db="EMBL/GenBank/DDBJ databases">
        <authorList>
            <person name="Ryan C."/>
        </authorList>
    </citation>
    <scope>NUCLEOTIDE SEQUENCE [LARGE SCALE GENOMIC DNA]</scope>
</reference>
<evidence type="ECO:0000313" key="5">
    <source>
        <dbReference type="Proteomes" id="UP001497457"/>
    </source>
</evidence>
<dbReference type="PANTHER" id="PTHR33065">
    <property type="entry name" value="OS07G0486400 PROTEIN"/>
    <property type="match status" value="1"/>
</dbReference>